<dbReference type="AlphaFoldDB" id="A0A0E9Q7Z1"/>
<proteinExistence type="predicted"/>
<organism evidence="1">
    <name type="scientific">Anguilla anguilla</name>
    <name type="common">European freshwater eel</name>
    <name type="synonym">Muraena anguilla</name>
    <dbReference type="NCBI Taxonomy" id="7936"/>
    <lineage>
        <taxon>Eukaryota</taxon>
        <taxon>Metazoa</taxon>
        <taxon>Chordata</taxon>
        <taxon>Craniata</taxon>
        <taxon>Vertebrata</taxon>
        <taxon>Euteleostomi</taxon>
        <taxon>Actinopterygii</taxon>
        <taxon>Neopterygii</taxon>
        <taxon>Teleostei</taxon>
        <taxon>Anguilliformes</taxon>
        <taxon>Anguillidae</taxon>
        <taxon>Anguilla</taxon>
    </lineage>
</organism>
<name>A0A0E9Q7Z1_ANGAN</name>
<sequence>MANYFLKFLNNPLLKMSPIAINGSSSAGLNQSTIACISEVVYLFCFCLVRHEKSNICAYPLTFYYKLLNSLYRISDNFYLFS</sequence>
<reference evidence="1" key="1">
    <citation type="submission" date="2014-11" db="EMBL/GenBank/DDBJ databases">
        <authorList>
            <person name="Amaro Gonzalez C."/>
        </authorList>
    </citation>
    <scope>NUCLEOTIDE SEQUENCE</scope>
</reference>
<protein>
    <submittedName>
        <fullName evidence="1">Uncharacterized protein</fullName>
    </submittedName>
</protein>
<accession>A0A0E9Q7Z1</accession>
<reference evidence="1" key="2">
    <citation type="journal article" date="2015" name="Fish Shellfish Immunol.">
        <title>Early steps in the European eel (Anguilla anguilla)-Vibrio vulnificus interaction in the gills: Role of the RtxA13 toxin.</title>
        <authorList>
            <person name="Callol A."/>
            <person name="Pajuelo D."/>
            <person name="Ebbesson L."/>
            <person name="Teles M."/>
            <person name="MacKenzie S."/>
            <person name="Amaro C."/>
        </authorList>
    </citation>
    <scope>NUCLEOTIDE SEQUENCE</scope>
</reference>
<evidence type="ECO:0000313" key="1">
    <source>
        <dbReference type="EMBL" id="JAH12652.1"/>
    </source>
</evidence>
<dbReference type="EMBL" id="GBXM01095925">
    <property type="protein sequence ID" value="JAH12652.1"/>
    <property type="molecule type" value="Transcribed_RNA"/>
</dbReference>